<organism evidence="3 4">
    <name type="scientific">Protea cynaroides</name>
    <dbReference type="NCBI Taxonomy" id="273540"/>
    <lineage>
        <taxon>Eukaryota</taxon>
        <taxon>Viridiplantae</taxon>
        <taxon>Streptophyta</taxon>
        <taxon>Embryophyta</taxon>
        <taxon>Tracheophyta</taxon>
        <taxon>Spermatophyta</taxon>
        <taxon>Magnoliopsida</taxon>
        <taxon>Proteales</taxon>
        <taxon>Proteaceae</taxon>
        <taxon>Protea</taxon>
    </lineage>
</organism>
<protein>
    <recommendedName>
        <fullName evidence="2">Myb/SANT-like domain-containing protein</fullName>
    </recommendedName>
</protein>
<dbReference type="Pfam" id="PF12776">
    <property type="entry name" value="Myb_DNA-bind_3"/>
    <property type="match status" value="3"/>
</dbReference>
<reference evidence="3" key="1">
    <citation type="journal article" date="2023" name="Plant J.">
        <title>The genome of the king protea, Protea cynaroides.</title>
        <authorList>
            <person name="Chang J."/>
            <person name="Duong T.A."/>
            <person name="Schoeman C."/>
            <person name="Ma X."/>
            <person name="Roodt D."/>
            <person name="Barker N."/>
            <person name="Li Z."/>
            <person name="Van de Peer Y."/>
            <person name="Mizrachi E."/>
        </authorList>
    </citation>
    <scope>NUCLEOTIDE SEQUENCE</scope>
    <source>
        <tissue evidence="3">Young leaves</tissue>
    </source>
</reference>
<evidence type="ECO:0000256" key="1">
    <source>
        <dbReference type="SAM" id="MobiDB-lite"/>
    </source>
</evidence>
<feature type="region of interest" description="Disordered" evidence="1">
    <location>
        <begin position="548"/>
        <end position="605"/>
    </location>
</feature>
<accession>A0A9Q0QSI8</accession>
<evidence type="ECO:0000313" key="4">
    <source>
        <dbReference type="Proteomes" id="UP001141806"/>
    </source>
</evidence>
<gene>
    <name evidence="3" type="ORF">NE237_003374</name>
</gene>
<feature type="compositionally biased region" description="Polar residues" evidence="1">
    <location>
        <begin position="585"/>
        <end position="597"/>
    </location>
</feature>
<feature type="domain" description="Myb/SANT-like" evidence="2">
    <location>
        <begin position="79"/>
        <end position="173"/>
    </location>
</feature>
<keyword evidence="4" id="KW-1185">Reference proteome</keyword>
<feature type="compositionally biased region" description="Basic and acidic residues" evidence="1">
    <location>
        <begin position="553"/>
        <end position="563"/>
    </location>
</feature>
<dbReference type="AlphaFoldDB" id="A0A9Q0QSI8"/>
<dbReference type="PANTHER" id="PTHR46929:SF29">
    <property type="entry name" value="MYB_SANT-LIKE DOMAIN-CONTAINING PROTEIN"/>
    <property type="match status" value="1"/>
</dbReference>
<dbReference type="InterPro" id="IPR024752">
    <property type="entry name" value="Myb/SANT-like_dom"/>
</dbReference>
<comment type="caution">
    <text evidence="3">The sequence shown here is derived from an EMBL/GenBank/DDBJ whole genome shotgun (WGS) entry which is preliminary data.</text>
</comment>
<dbReference type="EMBL" id="JAMYWD010000005">
    <property type="protein sequence ID" value="KAJ4970275.1"/>
    <property type="molecule type" value="Genomic_DNA"/>
</dbReference>
<feature type="domain" description="Myb/SANT-like" evidence="2">
    <location>
        <begin position="423"/>
        <end position="516"/>
    </location>
</feature>
<name>A0A9Q0QSI8_9MAGN</name>
<dbReference type="Proteomes" id="UP001141806">
    <property type="component" value="Unassembled WGS sequence"/>
</dbReference>
<dbReference type="OrthoDB" id="1937145at2759"/>
<evidence type="ECO:0000313" key="3">
    <source>
        <dbReference type="EMBL" id="KAJ4970275.1"/>
    </source>
</evidence>
<evidence type="ECO:0000259" key="2">
    <source>
        <dbReference type="Pfam" id="PF12776"/>
    </source>
</evidence>
<feature type="domain" description="Myb/SANT-like" evidence="2">
    <location>
        <begin position="256"/>
        <end position="349"/>
    </location>
</feature>
<proteinExistence type="predicted"/>
<dbReference type="PANTHER" id="PTHR46929">
    <property type="entry name" value="EXPRESSED PROTEIN"/>
    <property type="match status" value="1"/>
</dbReference>
<sequence length="702" mass="81025">MNPTDDGLRWEITSLKLRNPSGQVHSGTPALRHSGVLLLRRSGSLLEHFRYFICDISGMDPNSPQLRQGNTKEKAKNMMWTNEMDRCLTKALVQQVKKGNKIDKSLTSTAYTAAVAILNKKFALDLNKEHIRNRLKTWKKQYGVLKELLAQRGFQWDERQKMVVANDSVWNEYIKANPDAKALRSRFIENYNDWCMILGDYQPTVSSYRTKIEVDMDLTINDEYVENADMFQICNGSSKEKGKNMMWTNEMDHCLWTNDMDRCLTKTLVDLVKQSNGEDRVLSNAAYQTAVITLNENFGLDLLSDHVKNRLKTWRKQYGDMKELLSQSGFEWDGTQKMIIAKDSIWNDYIKTHPDAKAFRERYIENYDELCLVFGNDQLAESCSIDGADFDIYLPAENEGVETVDACQIRGDDSKEKGKYIVWTNEMDRCLTEILVDQVKKGNKKDKFLNNMAYVAAVRELNERFSLNLSKDHVRNRLKTWKKQYGVMKELLSQCVFQWDDDRKMVVAHDSVWNEYLKEHPDARVIRGKLIENYDKLCIIFGNDHTTGSHSRNGADNEEHAEAADQCMSVDNDVNTGDVGEGMEESSQQTGSQPASSRSKRPLEKKRANDMMLETMSAMAANIGRIADVLGQNSRTVNLDELFDMVQKIPGFDDDLIIEACEYLSVDEKKAMMFLKLNERLRRIWLLKRLRGHCDYYTLHRV</sequence>